<sequence length="321" mass="37299">MHPLKNPFSRTILQLTKQPTKRLPSPLDIPKILIRIFSGGFTTHRTLAFALVGATRLHYMLEDFHYCHSFIDYNSTARALFTQVHDEYHEHWKEYRHRQALTQRSEFSSLKEFHLEYKLSCPQLESFKAYESFYLELTWIPLTVGQHRPLVVQSFSLNNSTFKPENLENLMDFTSRPKMLKLAAMPLVYYRFDWGRFLNRLQSLSIQSIFRFGASFPRSSSSKVTEDLSSPHRMEPLAIRSVPSIIEGIDKLQVNTPIQCISIGSSDEPYKTLCFGLEGGMCLLGQSKHLWKRNLWPDYISRRFKGKGIDLNWMLPAGSGR</sequence>
<proteinExistence type="predicted"/>
<dbReference type="AlphaFoldDB" id="A0AAD4DBJ7"/>
<dbReference type="EMBL" id="JAAAIL010000683">
    <property type="protein sequence ID" value="KAG0273865.1"/>
    <property type="molecule type" value="Genomic_DNA"/>
</dbReference>
<keyword evidence="2" id="KW-1185">Reference proteome</keyword>
<protein>
    <submittedName>
        <fullName evidence="1">Uncharacterized protein</fullName>
    </submittedName>
</protein>
<accession>A0AAD4DBJ7</accession>
<name>A0AAD4DBJ7_9FUNG</name>
<evidence type="ECO:0000313" key="1">
    <source>
        <dbReference type="EMBL" id="KAG0273865.1"/>
    </source>
</evidence>
<gene>
    <name evidence="1" type="ORF">BGZ95_010326</name>
</gene>
<organism evidence="1 2">
    <name type="scientific">Linnemannia exigua</name>
    <dbReference type="NCBI Taxonomy" id="604196"/>
    <lineage>
        <taxon>Eukaryota</taxon>
        <taxon>Fungi</taxon>
        <taxon>Fungi incertae sedis</taxon>
        <taxon>Mucoromycota</taxon>
        <taxon>Mortierellomycotina</taxon>
        <taxon>Mortierellomycetes</taxon>
        <taxon>Mortierellales</taxon>
        <taxon>Mortierellaceae</taxon>
        <taxon>Linnemannia</taxon>
    </lineage>
</organism>
<reference evidence="1" key="1">
    <citation type="journal article" date="2020" name="Fungal Divers.">
        <title>Resolving the Mortierellaceae phylogeny through synthesis of multi-gene phylogenetics and phylogenomics.</title>
        <authorList>
            <person name="Vandepol N."/>
            <person name="Liber J."/>
            <person name="Desiro A."/>
            <person name="Na H."/>
            <person name="Kennedy M."/>
            <person name="Barry K."/>
            <person name="Grigoriev I.V."/>
            <person name="Miller A.N."/>
            <person name="O'Donnell K."/>
            <person name="Stajich J.E."/>
            <person name="Bonito G."/>
        </authorList>
    </citation>
    <scope>NUCLEOTIDE SEQUENCE</scope>
    <source>
        <strain evidence="1">NRRL 28262</strain>
    </source>
</reference>
<evidence type="ECO:0000313" key="2">
    <source>
        <dbReference type="Proteomes" id="UP001194580"/>
    </source>
</evidence>
<dbReference type="Proteomes" id="UP001194580">
    <property type="component" value="Unassembled WGS sequence"/>
</dbReference>
<comment type="caution">
    <text evidence="1">The sequence shown here is derived from an EMBL/GenBank/DDBJ whole genome shotgun (WGS) entry which is preliminary data.</text>
</comment>